<evidence type="ECO:0000313" key="14">
    <source>
        <dbReference type="EnsemblMetazoa" id="LLOJ009627-PA"/>
    </source>
</evidence>
<dbReference type="Pfam" id="PF13894">
    <property type="entry name" value="zf-C2H2_4"/>
    <property type="match status" value="1"/>
</dbReference>
<name>A0A1B0CX91_LUTLO</name>
<dbReference type="InterPro" id="IPR036236">
    <property type="entry name" value="Znf_C2H2_sf"/>
</dbReference>
<feature type="domain" description="C2H2-type" evidence="12">
    <location>
        <begin position="623"/>
        <end position="650"/>
    </location>
</feature>
<dbReference type="EMBL" id="GITU01001162">
    <property type="protein sequence ID" value="MBC1169865.1"/>
    <property type="molecule type" value="Transcribed_RNA"/>
</dbReference>
<reference evidence="14" key="3">
    <citation type="submission" date="2020-05" db="UniProtKB">
        <authorList>
            <consortium name="EnsemblMetazoa"/>
        </authorList>
    </citation>
    <scope>IDENTIFICATION</scope>
    <source>
        <strain evidence="14">Jacobina</strain>
    </source>
</reference>
<dbReference type="Proteomes" id="UP000092461">
    <property type="component" value="Unassembled WGS sequence"/>
</dbReference>
<dbReference type="VEuPathDB" id="VectorBase:LLONM1_006862"/>
<keyword evidence="7" id="KW-0238">DNA-binding</keyword>
<dbReference type="PANTHER" id="PTHR16515">
    <property type="entry name" value="PR DOMAIN ZINC FINGER PROTEIN"/>
    <property type="match status" value="1"/>
</dbReference>
<evidence type="ECO:0000256" key="10">
    <source>
        <dbReference type="PROSITE-ProRule" id="PRU00042"/>
    </source>
</evidence>
<evidence type="ECO:0000259" key="12">
    <source>
        <dbReference type="PROSITE" id="PS50157"/>
    </source>
</evidence>
<evidence type="ECO:0000256" key="7">
    <source>
        <dbReference type="ARBA" id="ARBA00023125"/>
    </source>
</evidence>
<keyword evidence="8" id="KW-0804">Transcription</keyword>
<organism evidence="14 15">
    <name type="scientific">Lutzomyia longipalpis</name>
    <name type="common">Sand fly</name>
    <dbReference type="NCBI Taxonomy" id="7200"/>
    <lineage>
        <taxon>Eukaryota</taxon>
        <taxon>Metazoa</taxon>
        <taxon>Ecdysozoa</taxon>
        <taxon>Arthropoda</taxon>
        <taxon>Hexapoda</taxon>
        <taxon>Insecta</taxon>
        <taxon>Pterygota</taxon>
        <taxon>Neoptera</taxon>
        <taxon>Endopterygota</taxon>
        <taxon>Diptera</taxon>
        <taxon>Nematocera</taxon>
        <taxon>Psychodoidea</taxon>
        <taxon>Psychodidae</taxon>
        <taxon>Lutzomyia</taxon>
        <taxon>Lutzomyia</taxon>
    </lineage>
</organism>
<dbReference type="GO" id="GO:0043565">
    <property type="term" value="F:sequence-specific DNA binding"/>
    <property type="evidence" value="ECO:0007669"/>
    <property type="project" value="UniProtKB-ARBA"/>
</dbReference>
<evidence type="ECO:0000256" key="11">
    <source>
        <dbReference type="SAM" id="MobiDB-lite"/>
    </source>
</evidence>
<dbReference type="GO" id="GO:0005634">
    <property type="term" value="C:nucleus"/>
    <property type="evidence" value="ECO:0007669"/>
    <property type="project" value="UniProtKB-SubCell"/>
</dbReference>
<feature type="region of interest" description="Disordered" evidence="11">
    <location>
        <begin position="156"/>
        <end position="194"/>
    </location>
</feature>
<evidence type="ECO:0000256" key="8">
    <source>
        <dbReference type="ARBA" id="ARBA00023163"/>
    </source>
</evidence>
<feature type="region of interest" description="Disordered" evidence="11">
    <location>
        <begin position="328"/>
        <end position="348"/>
    </location>
</feature>
<feature type="region of interest" description="Disordered" evidence="11">
    <location>
        <begin position="460"/>
        <end position="488"/>
    </location>
</feature>
<evidence type="ECO:0000256" key="5">
    <source>
        <dbReference type="ARBA" id="ARBA00022833"/>
    </source>
</evidence>
<feature type="region of interest" description="Disordered" evidence="11">
    <location>
        <begin position="668"/>
        <end position="704"/>
    </location>
</feature>
<dbReference type="FunFam" id="3.30.160.60:FF:000690">
    <property type="entry name" value="Zinc finger protein 354C"/>
    <property type="match status" value="1"/>
</dbReference>
<dbReference type="GO" id="GO:0003682">
    <property type="term" value="F:chromatin binding"/>
    <property type="evidence" value="ECO:0007669"/>
    <property type="project" value="UniProtKB-ARBA"/>
</dbReference>
<dbReference type="GO" id="GO:0000785">
    <property type="term" value="C:chromatin"/>
    <property type="evidence" value="ECO:0007669"/>
    <property type="project" value="UniProtKB-ARBA"/>
</dbReference>
<dbReference type="VEuPathDB" id="VectorBase:LLOJ009627"/>
<dbReference type="SMART" id="SM00355">
    <property type="entry name" value="ZnF_C2H2"/>
    <property type="match status" value="14"/>
</dbReference>
<feature type="compositionally biased region" description="Basic and acidic residues" evidence="11">
    <location>
        <begin position="156"/>
        <end position="166"/>
    </location>
</feature>
<dbReference type="EnsemblMetazoa" id="LLOJ009627-RA">
    <property type="protein sequence ID" value="LLOJ009627-PA"/>
    <property type="gene ID" value="LLOJ009627"/>
</dbReference>
<dbReference type="FunFam" id="3.30.160.60:FF:000295">
    <property type="entry name" value="zinc finger protein 19"/>
    <property type="match status" value="1"/>
</dbReference>
<evidence type="ECO:0000256" key="2">
    <source>
        <dbReference type="ARBA" id="ARBA00022723"/>
    </source>
</evidence>
<dbReference type="GO" id="GO:0006355">
    <property type="term" value="P:regulation of DNA-templated transcription"/>
    <property type="evidence" value="ECO:0007669"/>
    <property type="project" value="UniProtKB-ARBA"/>
</dbReference>
<accession>A0A1B0CX91</accession>
<keyword evidence="4 10" id="KW-0863">Zinc-finger</keyword>
<reference evidence="13" key="2">
    <citation type="journal article" date="2020" name="BMC">
        <title>Leishmania infection induces a limited differential gene expression in the sand fly midgut.</title>
        <authorList>
            <person name="Coutinho-Abreu I.V."/>
            <person name="Serafim T.D."/>
            <person name="Meneses C."/>
            <person name="Kamhawi S."/>
            <person name="Oliveira F."/>
            <person name="Valenzuela J.G."/>
        </authorList>
    </citation>
    <scope>NUCLEOTIDE SEQUENCE</scope>
    <source>
        <strain evidence="13">Jacobina</strain>
        <tissue evidence="13">Midgut</tissue>
    </source>
</reference>
<evidence type="ECO:0000313" key="15">
    <source>
        <dbReference type="Proteomes" id="UP000092461"/>
    </source>
</evidence>
<keyword evidence="9" id="KW-0539">Nucleus</keyword>
<dbReference type="PROSITE" id="PS00028">
    <property type="entry name" value="ZINC_FINGER_C2H2_1"/>
    <property type="match status" value="13"/>
</dbReference>
<comment type="subcellular location">
    <subcellularLocation>
        <location evidence="1">Nucleus</location>
    </subcellularLocation>
</comment>
<feature type="domain" description="C2H2-type" evidence="12">
    <location>
        <begin position="78"/>
        <end position="105"/>
    </location>
</feature>
<feature type="domain" description="C2H2-type" evidence="12">
    <location>
        <begin position="106"/>
        <end position="128"/>
    </location>
</feature>
<dbReference type="GO" id="GO:0008270">
    <property type="term" value="F:zinc ion binding"/>
    <property type="evidence" value="ECO:0007669"/>
    <property type="project" value="UniProtKB-KW"/>
</dbReference>
<evidence type="ECO:0000256" key="4">
    <source>
        <dbReference type="ARBA" id="ARBA00022771"/>
    </source>
</evidence>
<reference evidence="15" key="1">
    <citation type="submission" date="2012-05" db="EMBL/GenBank/DDBJ databases">
        <title>Whole Genome Assembly of Lutzomyia longipalpis.</title>
        <authorList>
            <person name="Richards S."/>
            <person name="Qu C."/>
            <person name="Dillon R."/>
            <person name="Worley K."/>
            <person name="Scherer S."/>
            <person name="Batterton M."/>
            <person name="Taylor A."/>
            <person name="Hawes A."/>
            <person name="Hernandez B."/>
            <person name="Kovar C."/>
            <person name="Mandapat C."/>
            <person name="Pham C."/>
            <person name="Qu C."/>
            <person name="Jing C."/>
            <person name="Bess C."/>
            <person name="Bandaranaike D."/>
            <person name="Ngo D."/>
            <person name="Ongeri F."/>
            <person name="Arias F."/>
            <person name="Lara F."/>
            <person name="Weissenberger G."/>
            <person name="Kamau G."/>
            <person name="Han H."/>
            <person name="Shen H."/>
            <person name="Dinh H."/>
            <person name="Khalil I."/>
            <person name="Jones J."/>
            <person name="Shafer J."/>
            <person name="Jayaseelan J."/>
            <person name="Quiroz J."/>
            <person name="Blankenburg K."/>
            <person name="Nguyen L."/>
            <person name="Jackson L."/>
            <person name="Francisco L."/>
            <person name="Tang L.-Y."/>
            <person name="Pu L.-L."/>
            <person name="Perales L."/>
            <person name="Lorensuhewa L."/>
            <person name="Munidasa M."/>
            <person name="Coyle M."/>
            <person name="Taylor M."/>
            <person name="Puazo M."/>
            <person name="Firestine M."/>
            <person name="Scheel M."/>
            <person name="Javaid M."/>
            <person name="Wang M."/>
            <person name="Li M."/>
            <person name="Tabassum N."/>
            <person name="Saada N."/>
            <person name="Osuji N."/>
            <person name="Aqrawi P."/>
            <person name="Fu Q."/>
            <person name="Thornton R."/>
            <person name="Raj R."/>
            <person name="Goodspeed R."/>
            <person name="Mata R."/>
            <person name="Najjar R."/>
            <person name="Gubbala S."/>
            <person name="Lee S."/>
            <person name="Denson S."/>
            <person name="Patil S."/>
            <person name="Macmil S."/>
            <person name="Qi S."/>
            <person name="Matskevitch T."/>
            <person name="Palculict T."/>
            <person name="Mathew T."/>
            <person name="Vee V."/>
            <person name="Velamala V."/>
            <person name="Korchina V."/>
            <person name="Cai W."/>
            <person name="Liu W."/>
            <person name="Dai W."/>
            <person name="Zou X."/>
            <person name="Zhu Y."/>
            <person name="Zhang Y."/>
            <person name="Wu Y.-Q."/>
            <person name="Xin Y."/>
            <person name="Nazarath L."/>
            <person name="Kovar C."/>
            <person name="Han Y."/>
            <person name="Muzny D."/>
            <person name="Gibbs R."/>
        </authorList>
    </citation>
    <scope>NUCLEOTIDE SEQUENCE [LARGE SCALE GENOMIC DNA]</scope>
    <source>
        <strain evidence="15">Jacobina</strain>
    </source>
</reference>
<feature type="domain" description="C2H2-type" evidence="12">
    <location>
        <begin position="235"/>
        <end position="257"/>
    </location>
</feature>
<evidence type="ECO:0000256" key="1">
    <source>
        <dbReference type="ARBA" id="ARBA00004123"/>
    </source>
</evidence>
<feature type="compositionally biased region" description="Basic and acidic residues" evidence="11">
    <location>
        <begin position="460"/>
        <end position="475"/>
    </location>
</feature>
<feature type="domain" description="C2H2-type" evidence="12">
    <location>
        <begin position="303"/>
        <end position="326"/>
    </location>
</feature>
<evidence type="ECO:0000256" key="3">
    <source>
        <dbReference type="ARBA" id="ARBA00022737"/>
    </source>
</evidence>
<feature type="domain" description="C2H2-type" evidence="12">
    <location>
        <begin position="350"/>
        <end position="377"/>
    </location>
</feature>
<keyword evidence="2" id="KW-0479">Metal-binding</keyword>
<dbReference type="SUPFAM" id="SSF57667">
    <property type="entry name" value="beta-beta-alpha zinc fingers"/>
    <property type="match status" value="7"/>
</dbReference>
<feature type="domain" description="C2H2-type" evidence="12">
    <location>
        <begin position="378"/>
        <end position="405"/>
    </location>
</feature>
<dbReference type="GO" id="GO:0040029">
    <property type="term" value="P:epigenetic regulation of gene expression"/>
    <property type="evidence" value="ECO:0007669"/>
    <property type="project" value="UniProtKB-ARBA"/>
</dbReference>
<evidence type="ECO:0000256" key="6">
    <source>
        <dbReference type="ARBA" id="ARBA00023015"/>
    </source>
</evidence>
<dbReference type="FunFam" id="3.30.160.60:FF:000065">
    <property type="entry name" value="B-cell CLL/lymphoma 6, member B"/>
    <property type="match status" value="1"/>
</dbReference>
<feature type="domain" description="C2H2-type" evidence="12">
    <location>
        <begin position="274"/>
        <end position="301"/>
    </location>
</feature>
<feature type="domain" description="C2H2-type" evidence="12">
    <location>
        <begin position="202"/>
        <end position="229"/>
    </location>
</feature>
<dbReference type="Gene3D" id="3.30.160.60">
    <property type="entry name" value="Classic Zinc Finger"/>
    <property type="match status" value="10"/>
</dbReference>
<keyword evidence="5" id="KW-0862">Zinc</keyword>
<sequence length="704" mass="81821">MNAEDPPEAVFIKVDPNFILFNSEDRDGGPGNSGIHPIEESWVKEELPDDPISFNPVGKSPEVEAYRREGFKNFGWKFWCKFCEKGFTQRSFLLRHEIIHTGAKPFRCDICSKTFGRKDQLKRHRQVHGEAWVEDEEPDDGKCKICVENCTNRDHGAIGEDSKPPEEDAGTSGAAEGMDVAQEDENDANSGNEEMKAKEKKFLCTICGVGYARAADVARHELTHTAEPKKPSIPIICEICNKTFSRKDHWKKHMRLHGIFLAKGRHKGFAEHENQCNFCGEVFQDKEQLTYHRTIHAKSFASHSCYVCKAMFETTEELRSHYMTHTDIIQGETSQEPPATTPKETPKKKYSCNHCELSFISRSKLAKHHRKHQNAKKYSCTKCGKSYDDEFKLDRHMRVHSGTTDHVCLVCNRHFPEAKNLKRHMMTHTGEKPYQCEYCTKTFTQSSNWVRHQKVHEDPVTGEMKELKPPKAPKEKKIKPQKQKEEAPTLIPKTEPIDETTYEIETLEENFDEVLQTPVAEAYQGVKEEMFEMQFNEEEDEEEEEELEEMIYDCIYCFKAFMCREKLNEHTVEVHKQARGVYYKEIVPEKKEKIYKCNLCQMSFSKTYAMARHMNLHKEEKKFCCNICGRGFDDAAKLDHHMKIHTDDRNIKCDICGKSYQSVRNLRRHEIEEQEDNKGKADDDKWKEDPCSPERLEDWKGNAN</sequence>
<dbReference type="AlphaFoldDB" id="A0A1B0CX91"/>
<dbReference type="FunFam" id="3.30.160.60:FF:002343">
    <property type="entry name" value="Zinc finger protein 33A"/>
    <property type="match status" value="1"/>
</dbReference>
<dbReference type="InterPro" id="IPR050331">
    <property type="entry name" value="Zinc_finger"/>
</dbReference>
<evidence type="ECO:0000313" key="13">
    <source>
        <dbReference type="EMBL" id="MBC1169865.1"/>
    </source>
</evidence>
<feature type="domain" description="C2H2-type" evidence="12">
    <location>
        <begin position="552"/>
        <end position="580"/>
    </location>
</feature>
<dbReference type="Pfam" id="PF00096">
    <property type="entry name" value="zf-C2H2"/>
    <property type="match status" value="9"/>
</dbReference>
<dbReference type="PROSITE" id="PS50157">
    <property type="entry name" value="ZINC_FINGER_C2H2_2"/>
    <property type="match status" value="14"/>
</dbReference>
<evidence type="ECO:0000256" key="9">
    <source>
        <dbReference type="ARBA" id="ARBA00023242"/>
    </source>
</evidence>
<feature type="domain" description="C2H2-type" evidence="12">
    <location>
        <begin position="406"/>
        <end position="433"/>
    </location>
</feature>
<keyword evidence="6" id="KW-0805">Transcription regulation</keyword>
<feature type="domain" description="C2H2-type" evidence="12">
    <location>
        <begin position="595"/>
        <end position="622"/>
    </location>
</feature>
<feature type="domain" description="C2H2-type" evidence="12">
    <location>
        <begin position="651"/>
        <end position="679"/>
    </location>
</feature>
<feature type="domain" description="C2H2-type" evidence="12">
    <location>
        <begin position="434"/>
        <end position="461"/>
    </location>
</feature>
<dbReference type="InterPro" id="IPR013087">
    <property type="entry name" value="Znf_C2H2_type"/>
</dbReference>
<proteinExistence type="predicted"/>
<dbReference type="PANTHER" id="PTHR16515:SF49">
    <property type="entry name" value="GASTRULA ZINC FINGER PROTEIN XLCGF49.1-LIKE-RELATED"/>
    <property type="match status" value="1"/>
</dbReference>
<keyword evidence="3" id="KW-0677">Repeat</keyword>
<dbReference type="EMBL" id="AJWK01033443">
    <property type="status" value="NOT_ANNOTATED_CDS"/>
    <property type="molecule type" value="Genomic_DNA"/>
</dbReference>
<protein>
    <submittedName>
        <fullName evidence="13">Putative c2h2-type zn-finger protein</fullName>
    </submittedName>
</protein>
<keyword evidence="15" id="KW-1185">Reference proteome</keyword>